<dbReference type="OrthoDB" id="5355820at2"/>
<organism evidence="1 4">
    <name type="scientific">Helicobacter muridarum</name>
    <dbReference type="NCBI Taxonomy" id="216"/>
    <lineage>
        <taxon>Bacteria</taxon>
        <taxon>Pseudomonadati</taxon>
        <taxon>Campylobacterota</taxon>
        <taxon>Epsilonproteobacteria</taxon>
        <taxon>Campylobacterales</taxon>
        <taxon>Helicobacteraceae</taxon>
        <taxon>Helicobacter</taxon>
    </lineage>
</organism>
<dbReference type="GO" id="GO:0006508">
    <property type="term" value="P:proteolysis"/>
    <property type="evidence" value="ECO:0007669"/>
    <property type="project" value="UniProtKB-KW"/>
</dbReference>
<dbReference type="GO" id="GO:0008233">
    <property type="term" value="F:peptidase activity"/>
    <property type="evidence" value="ECO:0007669"/>
    <property type="project" value="UniProtKB-KW"/>
</dbReference>
<evidence type="ECO:0000313" key="4">
    <source>
        <dbReference type="Proteomes" id="UP000255139"/>
    </source>
</evidence>
<dbReference type="AlphaFoldDB" id="A0A377PWI4"/>
<evidence type="ECO:0000313" key="1">
    <source>
        <dbReference type="EMBL" id="STQ86880.1"/>
    </source>
</evidence>
<sequence length="215" mass="25882">MDIKKLELLFSQVRLQSYQSTKEHFRNLALVGKISPKLCILEICIRNIINHILIERLGIDWIENEVEAEYRGQNLSNHQLISRQRLGFWHKMVDKHKLYNHIFSFSKSFDFKQYYWQNIDRFYHNGKKRFLRDSHKAEVVLNWIHTIRNRAFHAENLLKTHIVTKGEKNIIVPRIVTFVETDNQRLYFRIMPDKIESFLDDCLGLIDNDLKDLLE</sequence>
<dbReference type="EMBL" id="UGJE01000002">
    <property type="protein sequence ID" value="STQ86880.1"/>
    <property type="molecule type" value="Genomic_DNA"/>
</dbReference>
<keyword evidence="1" id="KW-0645">Protease</keyword>
<evidence type="ECO:0000313" key="2">
    <source>
        <dbReference type="EMBL" id="TLD99157.1"/>
    </source>
</evidence>
<protein>
    <submittedName>
        <fullName evidence="1">CAAX protease</fullName>
    </submittedName>
</protein>
<gene>
    <name evidence="2" type="ORF">LS73_007825</name>
    <name evidence="1" type="ORF">NCTC12714_01691</name>
</gene>
<dbReference type="Proteomes" id="UP000029922">
    <property type="component" value="Unassembled WGS sequence"/>
</dbReference>
<dbReference type="RefSeq" id="WP_052089603.1">
    <property type="nucleotide sequence ID" value="NZ_FZML01000067.1"/>
</dbReference>
<accession>A0A377PWI4</accession>
<proteinExistence type="predicted"/>
<name>A0A377PWI4_9HELI</name>
<reference evidence="2 3" key="1">
    <citation type="journal article" date="2014" name="Genome Announc.">
        <title>Draft genome sequences of eight enterohepatic helicobacter species isolated from both laboratory and wild rodents.</title>
        <authorList>
            <person name="Sheh A."/>
            <person name="Shen Z."/>
            <person name="Fox J.G."/>
        </authorList>
    </citation>
    <scope>NUCLEOTIDE SEQUENCE [LARGE SCALE GENOMIC DNA]</scope>
    <source>
        <strain evidence="2 3">ST1</strain>
    </source>
</reference>
<keyword evidence="4" id="KW-1185">Reference proteome</keyword>
<keyword evidence="1" id="KW-0378">Hydrolase</keyword>
<reference evidence="1 4" key="2">
    <citation type="submission" date="2018-06" db="EMBL/GenBank/DDBJ databases">
        <authorList>
            <consortium name="Pathogen Informatics"/>
            <person name="Doyle S."/>
        </authorList>
    </citation>
    <scope>NUCLEOTIDE SEQUENCE [LARGE SCALE GENOMIC DNA]</scope>
    <source>
        <strain evidence="1 4">NCTC12714</strain>
    </source>
</reference>
<evidence type="ECO:0000313" key="3">
    <source>
        <dbReference type="Proteomes" id="UP000029922"/>
    </source>
</evidence>
<dbReference type="EMBL" id="JRPD02000020">
    <property type="protein sequence ID" value="TLD99157.1"/>
    <property type="molecule type" value="Genomic_DNA"/>
</dbReference>
<dbReference type="Proteomes" id="UP000255139">
    <property type="component" value="Unassembled WGS sequence"/>
</dbReference>